<sequence>MDSVHLLVVLIVISSAKCQGMDFFNGFQGTWDGMGNNDFMKMGGLDSWENFENVFKEMSDHFKEIKPMPNWYDGPNVCTQESYREREHIRINRSFEEYQDHQESENCIGRDFKYVCINRMFVDGKSKERRTTYECCPGFIGSFHNGMKCVKK</sequence>
<reference evidence="2 3" key="1">
    <citation type="journal article" date="2022" name="Nat. Ecol. Evol.">
        <title>A masculinizing supergene underlies an exaggerated male reproductive morph in a spider.</title>
        <authorList>
            <person name="Hendrickx F."/>
            <person name="De Corte Z."/>
            <person name="Sonet G."/>
            <person name="Van Belleghem S.M."/>
            <person name="Kostlbacher S."/>
            <person name="Vangestel C."/>
        </authorList>
    </citation>
    <scope>NUCLEOTIDE SEQUENCE [LARGE SCALE GENOMIC DNA]</scope>
    <source>
        <strain evidence="2">W744_W776</strain>
    </source>
</reference>
<keyword evidence="1" id="KW-0732">Signal</keyword>
<feature type="signal peptide" evidence="1">
    <location>
        <begin position="1"/>
        <end position="20"/>
    </location>
</feature>
<name>A0AAV6VX29_9ARAC</name>
<feature type="chain" id="PRO_5043417357" evidence="1">
    <location>
        <begin position="21"/>
        <end position="152"/>
    </location>
</feature>
<comment type="caution">
    <text evidence="2">The sequence shown here is derived from an EMBL/GenBank/DDBJ whole genome shotgun (WGS) entry which is preliminary data.</text>
</comment>
<gene>
    <name evidence="2" type="ORF">JTE90_021444</name>
</gene>
<proteinExistence type="predicted"/>
<dbReference type="Proteomes" id="UP000827092">
    <property type="component" value="Unassembled WGS sequence"/>
</dbReference>
<evidence type="ECO:0000313" key="2">
    <source>
        <dbReference type="EMBL" id="KAG8200980.1"/>
    </source>
</evidence>
<dbReference type="AlphaFoldDB" id="A0AAV6VX29"/>
<keyword evidence="3" id="KW-1185">Reference proteome</keyword>
<accession>A0AAV6VX29</accession>
<protein>
    <submittedName>
        <fullName evidence="2">Uncharacterized protein</fullName>
    </submittedName>
</protein>
<dbReference type="EMBL" id="JAFNEN010000010">
    <property type="protein sequence ID" value="KAG8200980.1"/>
    <property type="molecule type" value="Genomic_DNA"/>
</dbReference>
<organism evidence="2 3">
    <name type="scientific">Oedothorax gibbosus</name>
    <dbReference type="NCBI Taxonomy" id="931172"/>
    <lineage>
        <taxon>Eukaryota</taxon>
        <taxon>Metazoa</taxon>
        <taxon>Ecdysozoa</taxon>
        <taxon>Arthropoda</taxon>
        <taxon>Chelicerata</taxon>
        <taxon>Arachnida</taxon>
        <taxon>Araneae</taxon>
        <taxon>Araneomorphae</taxon>
        <taxon>Entelegynae</taxon>
        <taxon>Araneoidea</taxon>
        <taxon>Linyphiidae</taxon>
        <taxon>Erigoninae</taxon>
        <taxon>Oedothorax</taxon>
    </lineage>
</organism>
<evidence type="ECO:0000256" key="1">
    <source>
        <dbReference type="SAM" id="SignalP"/>
    </source>
</evidence>
<evidence type="ECO:0000313" key="3">
    <source>
        <dbReference type="Proteomes" id="UP000827092"/>
    </source>
</evidence>